<dbReference type="SUPFAM" id="SSF69593">
    <property type="entry name" value="Glycerol-3-phosphate (1)-acyltransferase"/>
    <property type="match status" value="1"/>
</dbReference>
<keyword evidence="13" id="KW-1185">Reference proteome</keyword>
<keyword evidence="4 10" id="KW-0812">Transmembrane</keyword>
<evidence type="ECO:0000256" key="9">
    <source>
        <dbReference type="SAM" id="MobiDB-lite"/>
    </source>
</evidence>
<dbReference type="Proteomes" id="UP000236319">
    <property type="component" value="Unassembled WGS sequence"/>
</dbReference>
<feature type="transmembrane region" description="Helical" evidence="10">
    <location>
        <begin position="53"/>
        <end position="77"/>
    </location>
</feature>
<sequence>MSSTDGVADTLPRRRAGADERKEAVSSDQVYECDYDAIRVKSRPGFVRRWNNIVAGFLWSLFHFHLTYKLILQVIAADRKFAVLTQRPFLLAELALFWGLLLCAVYGVFHFDNCVRFHVENFDAFPKMYSDHAIQAALMHGDLKNYRFAKQLYGSIFLAPMRLLACIVFFAMSVILVGFPLTLFGGCSRQLTRLYVATMFYYITLFSFWGMGISEVKTVYADGVTRDKPINVISNHIGILDVIYMLHSGSFSFVCKKALEPTFIIGQFIRLLNCITVDRHCASNRKEAYRAIVHRMKSINEEHERVSMVVYPEGTTSRGNILLPFKHGAFGALVPLQPLLMVLEYSYMNITFDAFPWKWWAVNSCCSPASVRLIAYWLPAIQPPTAEEVELKGEHECVREYAKTASRLMREAIVKLNPHVDMEYLQKKNVVVSPAWRNKLLARLYGPVMQRYYKITDEEMRQTEEVVFH</sequence>
<keyword evidence="7 10" id="KW-0472">Membrane</keyword>
<dbReference type="GO" id="GO:0016746">
    <property type="term" value="F:acyltransferase activity"/>
    <property type="evidence" value="ECO:0007669"/>
    <property type="project" value="UniProtKB-KW"/>
</dbReference>
<keyword evidence="8" id="KW-0012">Acyltransferase</keyword>
<organism evidence="12 13">
    <name type="scientific">Babesia ovata</name>
    <dbReference type="NCBI Taxonomy" id="189622"/>
    <lineage>
        <taxon>Eukaryota</taxon>
        <taxon>Sar</taxon>
        <taxon>Alveolata</taxon>
        <taxon>Apicomplexa</taxon>
        <taxon>Aconoidasida</taxon>
        <taxon>Piroplasmida</taxon>
        <taxon>Babesiidae</taxon>
        <taxon>Babesia</taxon>
    </lineage>
</organism>
<gene>
    <name evidence="12" type="ORF">BOVATA_039460</name>
</gene>
<comment type="subcellular location">
    <subcellularLocation>
        <location evidence="1">Membrane</location>
    </subcellularLocation>
</comment>
<comment type="similarity">
    <text evidence="2">Belongs to the 1-acyl-sn-glycerol-3-phosphate acyltransferase family.</text>
</comment>
<feature type="transmembrane region" description="Helical" evidence="10">
    <location>
        <begin position="89"/>
        <end position="109"/>
    </location>
</feature>
<evidence type="ECO:0000259" key="11">
    <source>
        <dbReference type="SMART" id="SM00563"/>
    </source>
</evidence>
<dbReference type="PANTHER" id="PTHR23063">
    <property type="entry name" value="PHOSPHOLIPID ACYLTRANSFERASE"/>
    <property type="match status" value="1"/>
</dbReference>
<dbReference type="Pfam" id="PF01553">
    <property type="entry name" value="Acyltransferase"/>
    <property type="match status" value="1"/>
</dbReference>
<evidence type="ECO:0000256" key="4">
    <source>
        <dbReference type="ARBA" id="ARBA00022692"/>
    </source>
</evidence>
<dbReference type="VEuPathDB" id="PiroplasmaDB:BOVATA_039460"/>
<dbReference type="RefSeq" id="XP_028868696.1">
    <property type="nucleotide sequence ID" value="XM_029012863.1"/>
</dbReference>
<evidence type="ECO:0000256" key="5">
    <source>
        <dbReference type="ARBA" id="ARBA00022989"/>
    </source>
</evidence>
<dbReference type="OrthoDB" id="365623at2759"/>
<keyword evidence="5 10" id="KW-1133">Transmembrane helix</keyword>
<evidence type="ECO:0000256" key="10">
    <source>
        <dbReference type="SAM" id="Phobius"/>
    </source>
</evidence>
<evidence type="ECO:0000313" key="13">
    <source>
        <dbReference type="Proteomes" id="UP000236319"/>
    </source>
</evidence>
<evidence type="ECO:0000256" key="8">
    <source>
        <dbReference type="ARBA" id="ARBA00023315"/>
    </source>
</evidence>
<dbReference type="GO" id="GO:0016020">
    <property type="term" value="C:membrane"/>
    <property type="evidence" value="ECO:0007669"/>
    <property type="project" value="UniProtKB-SubCell"/>
</dbReference>
<dbReference type="AlphaFoldDB" id="A0A2H6KHI6"/>
<name>A0A2H6KHI6_9APIC</name>
<feature type="region of interest" description="Disordered" evidence="9">
    <location>
        <begin position="1"/>
        <end position="21"/>
    </location>
</feature>
<dbReference type="GeneID" id="39876223"/>
<evidence type="ECO:0000256" key="7">
    <source>
        <dbReference type="ARBA" id="ARBA00023136"/>
    </source>
</evidence>
<dbReference type="GO" id="GO:0006629">
    <property type="term" value="P:lipid metabolic process"/>
    <property type="evidence" value="ECO:0007669"/>
    <property type="project" value="UniProtKB-KW"/>
</dbReference>
<feature type="domain" description="Phospholipid/glycerol acyltransferase" evidence="11">
    <location>
        <begin position="230"/>
        <end position="344"/>
    </location>
</feature>
<comment type="caution">
    <text evidence="12">The sequence shown here is derived from an EMBL/GenBank/DDBJ whole genome shotgun (WGS) entry which is preliminary data.</text>
</comment>
<protein>
    <recommendedName>
        <fullName evidence="11">Phospholipid/glycerol acyltransferase domain-containing protein</fullName>
    </recommendedName>
</protein>
<evidence type="ECO:0000256" key="6">
    <source>
        <dbReference type="ARBA" id="ARBA00023098"/>
    </source>
</evidence>
<dbReference type="InterPro" id="IPR002123">
    <property type="entry name" value="Plipid/glycerol_acylTrfase"/>
</dbReference>
<keyword evidence="6" id="KW-0443">Lipid metabolism</keyword>
<dbReference type="PANTHER" id="PTHR23063:SF52">
    <property type="entry name" value="LYSOPHOSPHATIDYLCHOLINE ACYLTRANSFERASE"/>
    <property type="match status" value="1"/>
</dbReference>
<accession>A0A2H6KHI6</accession>
<evidence type="ECO:0000256" key="1">
    <source>
        <dbReference type="ARBA" id="ARBA00004370"/>
    </source>
</evidence>
<feature type="transmembrane region" description="Helical" evidence="10">
    <location>
        <begin position="194"/>
        <end position="212"/>
    </location>
</feature>
<evidence type="ECO:0000256" key="2">
    <source>
        <dbReference type="ARBA" id="ARBA00008655"/>
    </source>
</evidence>
<dbReference type="SMART" id="SM00563">
    <property type="entry name" value="PlsC"/>
    <property type="match status" value="1"/>
</dbReference>
<keyword evidence="3" id="KW-0808">Transferase</keyword>
<proteinExistence type="inferred from homology"/>
<reference evidence="12 13" key="1">
    <citation type="journal article" date="2017" name="BMC Genomics">
        <title>Whole-genome assembly of Babesia ovata and comparative genomics between closely related pathogens.</title>
        <authorList>
            <person name="Yamagishi J."/>
            <person name="Asada M."/>
            <person name="Hakimi H."/>
            <person name="Tanaka T.Q."/>
            <person name="Sugimoto C."/>
            <person name="Kawazu S."/>
        </authorList>
    </citation>
    <scope>NUCLEOTIDE SEQUENCE [LARGE SCALE GENOMIC DNA]</scope>
    <source>
        <strain evidence="12 13">Miyake</strain>
    </source>
</reference>
<dbReference type="EMBL" id="BDSA01000005">
    <property type="protein sequence ID" value="GBE62453.1"/>
    <property type="molecule type" value="Genomic_DNA"/>
</dbReference>
<evidence type="ECO:0000256" key="3">
    <source>
        <dbReference type="ARBA" id="ARBA00022679"/>
    </source>
</evidence>
<feature type="transmembrane region" description="Helical" evidence="10">
    <location>
        <begin position="161"/>
        <end position="182"/>
    </location>
</feature>
<evidence type="ECO:0000313" key="12">
    <source>
        <dbReference type="EMBL" id="GBE62453.1"/>
    </source>
</evidence>